<organism evidence="1 2">
    <name type="scientific">Heyndrickxia coagulans</name>
    <name type="common">Weizmannia coagulans</name>
    <dbReference type="NCBI Taxonomy" id="1398"/>
    <lineage>
        <taxon>Bacteria</taxon>
        <taxon>Bacillati</taxon>
        <taxon>Bacillota</taxon>
        <taxon>Bacilli</taxon>
        <taxon>Bacillales</taxon>
        <taxon>Bacillaceae</taxon>
        <taxon>Heyndrickxia</taxon>
    </lineage>
</organism>
<sequence>MDMMTTLHMTSPPKKGFDFAQALCSLDDGLASHAILPGKRFTDKLPRLRYR</sequence>
<reference evidence="1 2" key="1">
    <citation type="submission" date="2016-01" db="EMBL/GenBank/DDBJ databases">
        <title>Genome Sequences of Twelve Sporeforming Bacillus Species Isolated from Foods.</title>
        <authorList>
            <person name="Berendsen E.M."/>
            <person name="Wells-Bennik M.H."/>
            <person name="Krawcyk A.O."/>
            <person name="De Jong A."/>
            <person name="Holsappel S."/>
            <person name="Eijlander R.T."/>
            <person name="Kuipers O.P."/>
        </authorList>
    </citation>
    <scope>NUCLEOTIDE SEQUENCE [LARGE SCALE GENOMIC DNA]</scope>
    <source>
        <strain evidence="1 2">B4099</strain>
    </source>
</reference>
<dbReference type="Proteomes" id="UP000075304">
    <property type="component" value="Unassembled WGS sequence"/>
</dbReference>
<comment type="caution">
    <text evidence="1">The sequence shown here is derived from an EMBL/GenBank/DDBJ whole genome shotgun (WGS) entry which is preliminary data.</text>
</comment>
<dbReference type="AlphaFoldDB" id="A0A150KGM8"/>
<name>A0A150KGM8_HEYCO</name>
<protein>
    <submittedName>
        <fullName evidence="1">Uncharacterized protein</fullName>
    </submittedName>
</protein>
<evidence type="ECO:0000313" key="1">
    <source>
        <dbReference type="EMBL" id="KYC71502.1"/>
    </source>
</evidence>
<proteinExistence type="predicted"/>
<evidence type="ECO:0000313" key="2">
    <source>
        <dbReference type="Proteomes" id="UP000075304"/>
    </source>
</evidence>
<dbReference type="EMBL" id="LQYI01000027">
    <property type="protein sequence ID" value="KYC71502.1"/>
    <property type="molecule type" value="Genomic_DNA"/>
</dbReference>
<gene>
    <name evidence="1" type="ORF">B4099_1160</name>
</gene>
<accession>A0A150KGM8</accession>